<evidence type="ECO:0000313" key="15">
    <source>
        <dbReference type="Proteomes" id="UP000006201"/>
    </source>
</evidence>
<dbReference type="PANTHER" id="PTHR30069:SF53">
    <property type="entry name" value="COLICIN I RECEPTOR-RELATED"/>
    <property type="match status" value="1"/>
</dbReference>
<evidence type="ECO:0000256" key="11">
    <source>
        <dbReference type="RuleBase" id="RU003357"/>
    </source>
</evidence>
<keyword evidence="14" id="KW-0675">Receptor</keyword>
<evidence type="ECO:0000256" key="7">
    <source>
        <dbReference type="ARBA" id="ARBA00023077"/>
    </source>
</evidence>
<evidence type="ECO:0000256" key="3">
    <source>
        <dbReference type="ARBA" id="ARBA00022452"/>
    </source>
</evidence>
<keyword evidence="15" id="KW-1185">Reference proteome</keyword>
<dbReference type="PANTHER" id="PTHR30069">
    <property type="entry name" value="TONB-DEPENDENT OUTER MEMBRANE RECEPTOR"/>
    <property type="match status" value="1"/>
</dbReference>
<dbReference type="InterPro" id="IPR036942">
    <property type="entry name" value="Beta-barrel_TonB_sf"/>
</dbReference>
<evidence type="ECO:0000259" key="12">
    <source>
        <dbReference type="Pfam" id="PF00593"/>
    </source>
</evidence>
<proteinExistence type="inferred from homology"/>
<evidence type="ECO:0000256" key="8">
    <source>
        <dbReference type="ARBA" id="ARBA00023136"/>
    </source>
</evidence>
<comment type="subcellular location">
    <subcellularLocation>
        <location evidence="1 10">Cell outer membrane</location>
        <topology evidence="1 10">Multi-pass membrane protein</topology>
    </subcellularLocation>
</comment>
<dbReference type="STRING" id="87626.PTD2_01211"/>
<dbReference type="Proteomes" id="UP000006201">
    <property type="component" value="Unassembled WGS sequence"/>
</dbReference>
<keyword evidence="8 10" id="KW-0472">Membrane</keyword>
<dbReference type="InterPro" id="IPR039426">
    <property type="entry name" value="TonB-dep_rcpt-like"/>
</dbReference>
<dbReference type="GO" id="GO:0009279">
    <property type="term" value="C:cell outer membrane"/>
    <property type="evidence" value="ECO:0007669"/>
    <property type="project" value="UniProtKB-SubCell"/>
</dbReference>
<dbReference type="Pfam" id="PF07715">
    <property type="entry name" value="Plug"/>
    <property type="match status" value="1"/>
</dbReference>
<keyword evidence="5" id="KW-0732">Signal</keyword>
<evidence type="ECO:0000256" key="4">
    <source>
        <dbReference type="ARBA" id="ARBA00022692"/>
    </source>
</evidence>
<evidence type="ECO:0000256" key="5">
    <source>
        <dbReference type="ARBA" id="ARBA00022729"/>
    </source>
</evidence>
<keyword evidence="6" id="KW-0406">Ion transport</keyword>
<dbReference type="EMBL" id="AAOH01000001">
    <property type="protein sequence ID" value="EAR30145.1"/>
    <property type="molecule type" value="Genomic_DNA"/>
</dbReference>
<reference evidence="14 15" key="1">
    <citation type="submission" date="2006-02" db="EMBL/GenBank/DDBJ databases">
        <authorList>
            <person name="Moran M.A."/>
            <person name="Kjelleberg S."/>
            <person name="Egan S."/>
            <person name="Saunders N."/>
            <person name="Thomas T."/>
            <person name="Ferriera S."/>
            <person name="Johnson J."/>
            <person name="Kravitz S."/>
            <person name="Halpern A."/>
            <person name="Remington K."/>
            <person name="Beeson K."/>
            <person name="Tran B."/>
            <person name="Rogers Y.-H."/>
            <person name="Friedman R."/>
            <person name="Venter J.C."/>
        </authorList>
    </citation>
    <scope>NUCLEOTIDE SEQUENCE [LARGE SCALE GENOMIC DNA]</scope>
    <source>
        <strain evidence="14 15">D2</strain>
    </source>
</reference>
<dbReference type="HOGENOM" id="CLU_008287_18_2_6"/>
<keyword evidence="9 10" id="KW-0998">Cell outer membrane</keyword>
<dbReference type="Gene3D" id="2.40.170.20">
    <property type="entry name" value="TonB-dependent receptor, beta-barrel domain"/>
    <property type="match status" value="1"/>
</dbReference>
<dbReference type="GO" id="GO:0044718">
    <property type="term" value="P:siderophore transmembrane transport"/>
    <property type="evidence" value="ECO:0007669"/>
    <property type="project" value="TreeGrafter"/>
</dbReference>
<feature type="domain" description="TonB-dependent receptor plug" evidence="13">
    <location>
        <begin position="70"/>
        <end position="183"/>
    </location>
</feature>
<organism evidence="14 15">
    <name type="scientific">Pseudoalteromonas tunicata D2</name>
    <dbReference type="NCBI Taxonomy" id="87626"/>
    <lineage>
        <taxon>Bacteria</taxon>
        <taxon>Pseudomonadati</taxon>
        <taxon>Pseudomonadota</taxon>
        <taxon>Gammaproteobacteria</taxon>
        <taxon>Alteromonadales</taxon>
        <taxon>Pseudoalteromonadaceae</taxon>
        <taxon>Pseudoalteromonas</taxon>
    </lineage>
</organism>
<evidence type="ECO:0000256" key="10">
    <source>
        <dbReference type="PROSITE-ProRule" id="PRU01360"/>
    </source>
</evidence>
<dbReference type="Gene3D" id="2.170.130.10">
    <property type="entry name" value="TonB-dependent receptor, plug domain"/>
    <property type="match status" value="1"/>
</dbReference>
<protein>
    <submittedName>
        <fullName evidence="14">Putative exogenous ferric siderophore receptor Iha adhesin</fullName>
    </submittedName>
</protein>
<dbReference type="AlphaFoldDB" id="A4C3L3"/>
<evidence type="ECO:0000256" key="6">
    <source>
        <dbReference type="ARBA" id="ARBA00023065"/>
    </source>
</evidence>
<dbReference type="Pfam" id="PF00593">
    <property type="entry name" value="TonB_dep_Rec_b-barrel"/>
    <property type="match status" value="1"/>
</dbReference>
<name>A4C3L3_9GAMM</name>
<dbReference type="InterPro" id="IPR012910">
    <property type="entry name" value="Plug_dom"/>
</dbReference>
<sequence length="799" mass="88128">MQMITVIMRAFHINKCYLIAFQGSTMKPRPLYLASIISVLLSSGSVFAEDDSAQNMEVMVVTASGYEQKLIDAPASVSVVSRADLQNKPFTSLADALRDIEGIDVGAGQDKNGNISITMRGLPANYTLVLIDGRRQSDVGNIGPNNFGNSQFMYMPPLEAIERIEVVRGPMSTLYGADAIGGVINIITRKNMNSTHGSMTLSSNVQADSQYGNDNKIDLYLTGPSGIDGLTYGVRGSFYDRDESAPTYSDSLPLPNGSMWVDDGSFGDKKIVAAHNWNAGLSLNYQFDSKNDFAFEYDIAKQRYDNTQGQTGTLDSPVSLWRVSKGIVQPRVGYTPYQRVEREQFVFAHVGRYDFGTLSTSLTQSRSENFGRSLPLNVQERLGVQAIWDNAVAEQGTSKPKLTDAIYQQLEAQFLPRPVRTLQIENLILNSKLESNIDNHYFVVGAQYFDASMEDGVFGMYGDGFRSGTTQDHRQSAIFAEDNWELSRQLTATFGARYDHHNIFGSQVSPRAYLAYSPTNEWTVKGGVSTGYKTPEPNQLFPGITGFGGQGTKPFVGTPDLQPETSVNYEVAAYFNGSDALSGNITVFYNDFKDKIINQDNLPNCEVAPANTPCVEIGKGWAGVGSTSFTQAANVDESQTRGVEVSARYQFIETLALSGNFTYTDSEVKSGRDSGLPLVNTPKNMYNVTLAWQPMEQLSVSLLAEIRSDRFRGTANISGPQGPETQKLYYKAYDLYHLAASYKLSNNLAINARINNILDDDLSSRTCLLAASEEEYECTSDYNTTQKARSYWVSLSYNF</sequence>
<comment type="similarity">
    <text evidence="10 11">Belongs to the TonB-dependent receptor family.</text>
</comment>
<evidence type="ECO:0000313" key="14">
    <source>
        <dbReference type="EMBL" id="EAR30145.1"/>
    </source>
</evidence>
<dbReference type="PROSITE" id="PS52016">
    <property type="entry name" value="TONB_DEPENDENT_REC_3"/>
    <property type="match status" value="1"/>
</dbReference>
<dbReference type="GO" id="GO:0015344">
    <property type="term" value="F:siderophore uptake transmembrane transporter activity"/>
    <property type="evidence" value="ECO:0007669"/>
    <property type="project" value="TreeGrafter"/>
</dbReference>
<keyword evidence="7 11" id="KW-0798">TonB box</keyword>
<keyword evidence="2 10" id="KW-0813">Transport</keyword>
<dbReference type="SUPFAM" id="SSF56935">
    <property type="entry name" value="Porins"/>
    <property type="match status" value="1"/>
</dbReference>
<evidence type="ECO:0000256" key="1">
    <source>
        <dbReference type="ARBA" id="ARBA00004571"/>
    </source>
</evidence>
<feature type="domain" description="TonB-dependent receptor-like beta-barrel" evidence="12">
    <location>
        <begin position="221"/>
        <end position="757"/>
    </location>
</feature>
<dbReference type="InterPro" id="IPR000531">
    <property type="entry name" value="Beta-barrel_TonB"/>
</dbReference>
<gene>
    <name evidence="14" type="ORF">PTD2_01211</name>
</gene>
<evidence type="ECO:0000256" key="2">
    <source>
        <dbReference type="ARBA" id="ARBA00022448"/>
    </source>
</evidence>
<accession>A4C3L3</accession>
<keyword evidence="4 10" id="KW-0812">Transmembrane</keyword>
<comment type="caution">
    <text evidence="14">The sequence shown here is derived from an EMBL/GenBank/DDBJ whole genome shotgun (WGS) entry which is preliminary data.</text>
</comment>
<dbReference type="CDD" id="cd01347">
    <property type="entry name" value="ligand_gated_channel"/>
    <property type="match status" value="1"/>
</dbReference>
<dbReference type="InterPro" id="IPR037066">
    <property type="entry name" value="Plug_dom_sf"/>
</dbReference>
<dbReference type="eggNOG" id="COG4771">
    <property type="taxonomic scope" value="Bacteria"/>
</dbReference>
<evidence type="ECO:0000256" key="9">
    <source>
        <dbReference type="ARBA" id="ARBA00023237"/>
    </source>
</evidence>
<evidence type="ECO:0000259" key="13">
    <source>
        <dbReference type="Pfam" id="PF07715"/>
    </source>
</evidence>
<keyword evidence="3 10" id="KW-1134">Transmembrane beta strand</keyword>